<keyword evidence="3" id="KW-1185">Reference proteome</keyword>
<accession>A0A3B0QIH2</accession>
<dbReference type="RefSeq" id="WP_117274654.1">
    <property type="nucleotide sequence ID" value="NZ_LS992154.1"/>
</dbReference>
<dbReference type="AlphaFoldDB" id="A0A3B0QIH2"/>
<dbReference type="Pfam" id="PF04518">
    <property type="entry name" value="Effector_1"/>
    <property type="match status" value="1"/>
</dbReference>
<organism evidence="2 3">
    <name type="scientific">Chlamydia poikilotherma</name>
    <dbReference type="NCBI Taxonomy" id="1967783"/>
    <lineage>
        <taxon>Bacteria</taxon>
        <taxon>Pseudomonadati</taxon>
        <taxon>Chlamydiota</taxon>
        <taxon>Chlamydiia</taxon>
        <taxon>Chlamydiales</taxon>
        <taxon>Chlamydiaceae</taxon>
        <taxon>Chlamydia/Chlamydophila group</taxon>
        <taxon>Chlamydia</taxon>
    </lineage>
</organism>
<dbReference type="OrthoDB" id="19147at2"/>
<protein>
    <recommendedName>
        <fullName evidence="4">Effector from type III secretion system family protein</fullName>
    </recommendedName>
</protein>
<gene>
    <name evidence="2" type="ORF">C834K_0942</name>
</gene>
<dbReference type="EMBL" id="LS992154">
    <property type="protein sequence ID" value="SYX09374.1"/>
    <property type="molecule type" value="Genomic_DNA"/>
</dbReference>
<evidence type="ECO:0000256" key="1">
    <source>
        <dbReference type="SAM" id="Coils"/>
    </source>
</evidence>
<sequence length="748" mass="84089">MTVPSSYITFNRNVTAALLGDQVDMTTPFSSSVFLFQELDQKARGLKHALGLLQEAEVKLPTAQFSSEFIGDASFENLPEEKITLSNITYDSRKVDEILANPNLAAAKLYIEGLDKSFDDWLKDVDQGGIVNPTEAEKTIVKDFKIKLDTLKQAFVAGTPTEAQYTSLYGLSKEFVAAIEKLEGKDAPPKSKVINFWQNIMVVYNAMISLSYPVSEQLNIQLAECSLNIDEANKVIELIRQFSSSLKDLLNPIWDISSTASTLTGSGYNAMQGGMTRTYIVLGGVYRMLMDKYSGHAVDKMPEGVKQGVTTFINAMGSLKMNANVTLPSFLSLLYSYLVCAGQYGISQSSSQANYKAVLEKEYTYWNERGNSNFNVADVPLVTFKNNPYATYQGIKLFYGSSQTNLNPEFFQKCIELMTRSPNSVMSRFDYQKVIDGMNNGIKQIRDQINKWTEESAKLMGQKDSMDPTKLNYFESMKEGKKTFVDTSPIQMVYSSLLLDKYLPNQQHVLETLGVQMTFSNKAAKYMNQIITHVTNFQTADVYYSLAIYLRQMNLQALTDALGKAQSVLNKEKVRCKADVERCQRVKTELTKILESVKNDDELTSSQKRELRQTISGYEFQFDALLRNLGNLYVFLNNMQFSAVAKPEEVDEAFDIKVNGQTSENWPRFLSSFESFVIEGGDNGVVPGGEQQILQSLEATQQNFTTFNQNQQLALQLESSAIQQEWTMVSAALALMNQIVAKLTRRFK</sequence>
<reference evidence="3" key="1">
    <citation type="submission" date="2017-11" db="EMBL/GenBank/DDBJ databases">
        <authorList>
            <person name="Seth-Smith MB H."/>
        </authorList>
    </citation>
    <scope>NUCLEOTIDE SEQUENCE [LARGE SCALE GENOMIC DNA]</scope>
</reference>
<evidence type="ECO:0000313" key="3">
    <source>
        <dbReference type="Proteomes" id="UP000258476"/>
    </source>
</evidence>
<name>A0A3B0QIH2_9CHLA</name>
<feature type="coiled-coil region" evidence="1">
    <location>
        <begin position="435"/>
        <end position="462"/>
    </location>
</feature>
<proteinExistence type="predicted"/>
<dbReference type="KEGG" id="chla:C834K_0942"/>
<keyword evidence="1" id="KW-0175">Coiled coil</keyword>
<dbReference type="InterPro" id="IPR007606">
    <property type="entry name" value="T3SS_effector"/>
</dbReference>
<evidence type="ECO:0008006" key="4">
    <source>
        <dbReference type="Google" id="ProtNLM"/>
    </source>
</evidence>
<dbReference type="Proteomes" id="UP000258476">
    <property type="component" value="Chromosome"/>
</dbReference>
<evidence type="ECO:0000313" key="2">
    <source>
        <dbReference type="EMBL" id="SYX09374.1"/>
    </source>
</evidence>